<dbReference type="RefSeq" id="WP_002955932.1">
    <property type="nucleotide sequence ID" value="NC_020555.1"/>
</dbReference>
<evidence type="ECO:0000313" key="4">
    <source>
        <dbReference type="Proteomes" id="UP000005755"/>
    </source>
</evidence>
<dbReference type="EMBL" id="DS990391">
    <property type="protein sequence ID" value="EFR46083.1"/>
    <property type="molecule type" value="Genomic_DNA"/>
</dbReference>
<name>A0AAI8MPS8_9HELI</name>
<evidence type="ECO:0000313" key="3">
    <source>
        <dbReference type="EMBL" id="EFR46083.1"/>
    </source>
</evidence>
<feature type="transmembrane region" description="Helical" evidence="1">
    <location>
        <begin position="6"/>
        <end position="30"/>
    </location>
</feature>
<reference evidence="3" key="1">
    <citation type="submission" date="2008-08" db="EMBL/GenBank/DDBJ databases">
        <title>Annotation of Helicobacter cinaedi strain CCUG 18818.</title>
        <authorList>
            <consortium name="The Broad Institute Genome Sequencing Platform"/>
            <person name="Fox J.G."/>
            <person name="Shen Z."/>
            <person name="Charoenlap N."/>
            <person name="Schauer D.B."/>
            <person name="Ward D."/>
            <person name="Mehta T."/>
            <person name="Young S."/>
            <person name="Jaffe D."/>
            <person name="Gnerre S."/>
            <person name="Berlin A."/>
            <person name="Heiman D."/>
            <person name="Hepburn T."/>
            <person name="Shea T."/>
            <person name="Sykes S."/>
            <person name="Alvarado L."/>
            <person name="Kodira C."/>
            <person name="Borodovsky M."/>
            <person name="Lander E."/>
            <person name="Galagan J."/>
            <person name="Nusbaum C."/>
            <person name="Birren B."/>
        </authorList>
    </citation>
    <scope>NUCLEOTIDE SEQUENCE</scope>
    <source>
        <strain evidence="3">CCUG 18818</strain>
    </source>
</reference>
<proteinExistence type="predicted"/>
<dbReference type="Proteomes" id="UP000005755">
    <property type="component" value="Unassembled WGS sequence"/>
</dbReference>
<keyword evidence="4" id="KW-1185">Reference proteome</keyword>
<dbReference type="KEGG" id="hcb:HCBAA847_2230"/>
<dbReference type="Proteomes" id="UP000006036">
    <property type="component" value="Chromosome 1"/>
</dbReference>
<reference evidence="2 5" key="2">
    <citation type="journal article" date="2012" name="J. Bacteriol.">
        <title>Complete Genome Sequence of Helicobacter cinaedi Type Strain ATCC BAA-847.</title>
        <authorList>
            <person name="Miyoshi-Akiyama T."/>
            <person name="Takeshita N."/>
            <person name="Ohmagari N."/>
            <person name="Kirikae T."/>
        </authorList>
    </citation>
    <scope>NUCLEOTIDE SEQUENCE [LARGE SCALE GENOMIC DNA]</scope>
    <source>
        <strain evidence="2 5">ATCC BAA-847</strain>
    </source>
</reference>
<dbReference type="EMBL" id="AP012492">
    <property type="protein sequence ID" value="BAM33445.1"/>
    <property type="molecule type" value="Genomic_DNA"/>
</dbReference>
<keyword evidence="1" id="KW-0812">Transmembrane</keyword>
<protein>
    <submittedName>
        <fullName evidence="2">Uncharacterized protein</fullName>
    </submittedName>
</protein>
<reference evidence="2" key="3">
    <citation type="submission" date="2012-07" db="EMBL/GenBank/DDBJ databases">
        <authorList>
            <person name="Akiyama T."/>
            <person name="Takeshita N."/>
            <person name="Ohmagari N."/>
            <person name="Kirikae T."/>
        </authorList>
    </citation>
    <scope>NUCLEOTIDE SEQUENCE</scope>
    <source>
        <strain evidence="2">ATCC BAA-847</strain>
    </source>
</reference>
<evidence type="ECO:0000256" key="1">
    <source>
        <dbReference type="SAM" id="Phobius"/>
    </source>
</evidence>
<organism evidence="2 5">
    <name type="scientific">Helicobacter cinaedi CCUG 18818 = ATCC BAA-847</name>
    <dbReference type="NCBI Taxonomy" id="537971"/>
    <lineage>
        <taxon>Bacteria</taxon>
        <taxon>Pseudomonadati</taxon>
        <taxon>Campylobacterota</taxon>
        <taxon>Epsilonproteobacteria</taxon>
        <taxon>Campylobacterales</taxon>
        <taxon>Helicobacteraceae</taxon>
        <taxon>Helicobacter</taxon>
    </lineage>
</organism>
<keyword evidence="1" id="KW-1133">Transmembrane helix</keyword>
<dbReference type="AlphaFoldDB" id="A0AAI8MPS8"/>
<sequence>MQEKNYWPLGIIGVLLFGVFMVSVSITIALKNPIQDESTYFDTKRNVDERINEIIANQNLFNNLFSYTISLNANTAKKLDFVFPYYAPSHRPDIKRGEIVEIPADNVRLTFKLDKPTTQLKSITLFLDSPIQAVELVNLGEFSTNDSHTFMSQMLDNLPNGRWKFILELSFTADSQDSTTKKAYLESEVFIGELHAKDSTPTPKTQESI</sequence>
<evidence type="ECO:0000313" key="5">
    <source>
        <dbReference type="Proteomes" id="UP000006036"/>
    </source>
</evidence>
<accession>A0AAI8MPS8</accession>
<reference evidence="4" key="4">
    <citation type="journal article" date="2014" name="Genome Announc.">
        <title>Draft genome sequences of six enterohepatic helicobacter species isolated from humans and one from rhesus macaques.</title>
        <authorList>
            <person name="Shen Z."/>
            <person name="Sheh A."/>
            <person name="Young S.K."/>
            <person name="Abouelliel A."/>
            <person name="Ward D.V."/>
            <person name="Earl A.M."/>
            <person name="Fox J.G."/>
        </authorList>
    </citation>
    <scope>NUCLEOTIDE SEQUENCE [LARGE SCALE GENOMIC DNA]</scope>
    <source>
        <strain evidence="4">CCUG 18818</strain>
    </source>
</reference>
<keyword evidence="1" id="KW-0472">Membrane</keyword>
<gene>
    <name evidence="2" type="ORF">HCBAA847_2230</name>
    <name evidence="3" type="ORF">HCCG_00629</name>
</gene>
<evidence type="ECO:0000313" key="2">
    <source>
        <dbReference type="EMBL" id="BAM33445.1"/>
    </source>
</evidence>